<dbReference type="RefSeq" id="WP_155436520.1">
    <property type="nucleotide sequence ID" value="NZ_JBHLXK010000007.1"/>
</dbReference>
<comment type="caution">
    <text evidence="9">The sequence shown here is derived from an EMBL/GenBank/DDBJ whole genome shotgun (WGS) entry which is preliminary data.</text>
</comment>
<dbReference type="Proteomes" id="UP000735592">
    <property type="component" value="Unassembled WGS sequence"/>
</dbReference>
<evidence type="ECO:0000313" key="9">
    <source>
        <dbReference type="EMBL" id="MTW35174.1"/>
    </source>
</evidence>
<feature type="signal peptide" evidence="7">
    <location>
        <begin position="1"/>
        <end position="39"/>
    </location>
</feature>
<comment type="subcellular location">
    <subcellularLocation>
        <location evidence="1">Fimbrium</location>
    </subcellularLocation>
</comment>
<dbReference type="SUPFAM" id="SSF50998">
    <property type="entry name" value="Quinoprotein alcohol dehydrogenase-like"/>
    <property type="match status" value="1"/>
</dbReference>
<feature type="chain" id="PRO_5045617488" evidence="7">
    <location>
        <begin position="40"/>
        <end position="736"/>
    </location>
</feature>
<evidence type="ECO:0000256" key="4">
    <source>
        <dbReference type="ARBA" id="ARBA00022723"/>
    </source>
</evidence>
<evidence type="ECO:0000256" key="1">
    <source>
        <dbReference type="ARBA" id="ARBA00004561"/>
    </source>
</evidence>
<evidence type="ECO:0000256" key="5">
    <source>
        <dbReference type="ARBA" id="ARBA00022837"/>
    </source>
</evidence>
<evidence type="ECO:0000256" key="3">
    <source>
        <dbReference type="ARBA" id="ARBA00022558"/>
    </source>
</evidence>
<dbReference type="InterPro" id="IPR011047">
    <property type="entry name" value="Quinoprotein_ADH-like_sf"/>
</dbReference>
<evidence type="ECO:0000259" key="8">
    <source>
        <dbReference type="Pfam" id="PF05567"/>
    </source>
</evidence>
<dbReference type="Pfam" id="PF05567">
    <property type="entry name" value="T4P_PilY1"/>
    <property type="match status" value="1"/>
</dbReference>
<comment type="similarity">
    <text evidence="2">Belongs to the PilY1 family.</text>
</comment>
<proteinExistence type="inferred from homology"/>
<name>A0ABW9SY22_9BURK</name>
<keyword evidence="6" id="KW-0281">Fimbrium</keyword>
<evidence type="ECO:0000256" key="2">
    <source>
        <dbReference type="ARBA" id="ARBA00008387"/>
    </source>
</evidence>
<keyword evidence="3" id="KW-1029">Fimbrium biogenesis</keyword>
<keyword evidence="10" id="KW-1185">Reference proteome</keyword>
<feature type="domain" description="PilY1 beta-propeller" evidence="8">
    <location>
        <begin position="243"/>
        <end position="547"/>
    </location>
</feature>
<accession>A0ABW9SY22</accession>
<organism evidence="9 10">
    <name type="scientific">Pseudoduganella danionis</name>
    <dbReference type="NCBI Taxonomy" id="1890295"/>
    <lineage>
        <taxon>Bacteria</taxon>
        <taxon>Pseudomonadati</taxon>
        <taxon>Pseudomonadota</taxon>
        <taxon>Betaproteobacteria</taxon>
        <taxon>Burkholderiales</taxon>
        <taxon>Oxalobacteraceae</taxon>
        <taxon>Telluria group</taxon>
        <taxon>Pseudoduganella</taxon>
    </lineage>
</organism>
<keyword evidence="5" id="KW-0106">Calcium</keyword>
<evidence type="ECO:0000256" key="7">
    <source>
        <dbReference type="SAM" id="SignalP"/>
    </source>
</evidence>
<keyword evidence="4" id="KW-0479">Metal-binding</keyword>
<reference evidence="9 10" key="1">
    <citation type="submission" date="2019-11" db="EMBL/GenBank/DDBJ databases">
        <title>Type strains purchased from KCTC, JCM and DSMZ.</title>
        <authorList>
            <person name="Lu H."/>
        </authorList>
    </citation>
    <scope>NUCLEOTIDE SEQUENCE [LARGE SCALE GENOMIC DNA]</scope>
    <source>
        <strain evidence="9 10">DSM 103461</strain>
    </source>
</reference>
<dbReference type="EMBL" id="WNKW01000008">
    <property type="protein sequence ID" value="MTW35174.1"/>
    <property type="molecule type" value="Genomic_DNA"/>
</dbReference>
<protein>
    <submittedName>
        <fullName evidence="9">Pilus assembly protein PilY</fullName>
    </submittedName>
</protein>
<evidence type="ECO:0000256" key="6">
    <source>
        <dbReference type="ARBA" id="ARBA00023263"/>
    </source>
</evidence>
<gene>
    <name evidence="9" type="ORF">GM655_20440</name>
</gene>
<evidence type="ECO:0000313" key="10">
    <source>
        <dbReference type="Proteomes" id="UP000735592"/>
    </source>
</evidence>
<dbReference type="InterPro" id="IPR008707">
    <property type="entry name" value="B-propeller_PilY1"/>
</dbReference>
<keyword evidence="7" id="KW-0732">Signal</keyword>
<sequence>MAKLTILFRWCIQAAQGWLLASLVLCLGACALMAGAARAAPPVAPLASEPLTVACRAADGTSSTGNTGGAGSTGRVAGATAYFPAPRGDASAGTWLAASVDQRDWSGYFARYVLPPDGAGGAALGQAVAPLWEAGQVLTGDSTHPPQPAPDARHIYTAQIDRSGAMLGQPFIWSALSPAQQKLLDKRGPAARQPDGLGERRLDYLRGIRSDEGHPFRRRQSLLGDALHSTPVLVAAPSDAIQDEAYAAFRQRYAHRRALVYLGANDGMLHAFDLADGVERYAYVPNALMPYLSLLGDPAYVHRAYVDGPMVAGEVKLAQGWRSVLLASFGAGAQGLFALDVTDPEALDAGSALWEFTDADDPMAGNILSPPQLARVQGHAGSELAVAVVASGMNNYSADGHASSAGKGALFLLALDKPRAQGWRLNSNYFRLIAPITDPVLANGLGAPALLADRAGLLRFAYAGDMQGNLWRFDLHGAAPWSGSAELLFTARDQQGRRQPITAQPSIVYDADGAYLILFGTGRLLNRDDLTASSFGTQTFYALRDSLERPVSVISGRQQLMERQLFPTQGGLFDVSGGRAEAGSRGWYIDFWQSERTGERSIDSASVVDGTVVFTTLVPGATACSASRSRSYALNALTGLPASSELVLNPAVAEVGLMQPDYAGKPVLLPAARHADVPGPVASFRRTRVLTQLAPVIGTSGALNLPALARIKVTRRAGRLSWREVSNWRELHEAAK</sequence>